<dbReference type="AlphaFoldDB" id="X1A898"/>
<evidence type="ECO:0000313" key="4">
    <source>
        <dbReference type="EMBL" id="GAG78480.1"/>
    </source>
</evidence>
<dbReference type="SUPFAM" id="SSF55811">
    <property type="entry name" value="Nudix"/>
    <property type="match status" value="1"/>
</dbReference>
<dbReference type="PANTHER" id="PTHR43046">
    <property type="entry name" value="GDP-MANNOSE MANNOSYL HYDROLASE"/>
    <property type="match status" value="1"/>
</dbReference>
<dbReference type="EMBL" id="BART01010916">
    <property type="protein sequence ID" value="GAG78480.1"/>
    <property type="molecule type" value="Genomic_DNA"/>
</dbReference>
<dbReference type="PANTHER" id="PTHR43046:SF14">
    <property type="entry name" value="MUTT_NUDIX FAMILY PROTEIN"/>
    <property type="match status" value="1"/>
</dbReference>
<dbReference type="CDD" id="cd04688">
    <property type="entry name" value="NUDIX_Hydrolase"/>
    <property type="match status" value="1"/>
</dbReference>
<comment type="cofactor">
    <cofactor evidence="1">
        <name>Mg(2+)</name>
        <dbReference type="ChEBI" id="CHEBI:18420"/>
    </cofactor>
</comment>
<evidence type="ECO:0000256" key="1">
    <source>
        <dbReference type="ARBA" id="ARBA00001946"/>
    </source>
</evidence>
<feature type="domain" description="Nudix hydrolase" evidence="3">
    <location>
        <begin position="1"/>
        <end position="159"/>
    </location>
</feature>
<dbReference type="InterPro" id="IPR015797">
    <property type="entry name" value="NUDIX_hydrolase-like_dom_sf"/>
</dbReference>
<gene>
    <name evidence="4" type="ORF">S01H4_23506</name>
</gene>
<keyword evidence="2" id="KW-0378">Hydrolase</keyword>
<sequence length="169" mass="20225">MITFNKDDYVFVYRVAGVAIHDNKLLVHKSILDDFWSLPGGRCEFLEISKDTLIREMKEEIGVDIKIIRPIYFVENFFNFMEKDYHELSIFYLMEFPPDSKLVFENDTFHGKERALGTENDEFYGEELDLIFKWVVIDEIESLRLYPLFLRKSLKNIKPFPEHIINRDD</sequence>
<dbReference type="Gene3D" id="3.90.79.10">
    <property type="entry name" value="Nucleoside Triphosphate Pyrophosphohydrolase"/>
    <property type="match status" value="1"/>
</dbReference>
<organism evidence="4">
    <name type="scientific">marine sediment metagenome</name>
    <dbReference type="NCBI Taxonomy" id="412755"/>
    <lineage>
        <taxon>unclassified sequences</taxon>
        <taxon>metagenomes</taxon>
        <taxon>ecological metagenomes</taxon>
    </lineage>
</organism>
<dbReference type="Pfam" id="PF00293">
    <property type="entry name" value="NUDIX"/>
    <property type="match status" value="1"/>
</dbReference>
<comment type="caution">
    <text evidence="4">The sequence shown here is derived from an EMBL/GenBank/DDBJ whole genome shotgun (WGS) entry which is preliminary data.</text>
</comment>
<protein>
    <recommendedName>
        <fullName evidence="3">Nudix hydrolase domain-containing protein</fullName>
    </recommendedName>
</protein>
<dbReference type="GO" id="GO:0016787">
    <property type="term" value="F:hydrolase activity"/>
    <property type="evidence" value="ECO:0007669"/>
    <property type="project" value="UniProtKB-KW"/>
</dbReference>
<accession>X1A898</accession>
<dbReference type="PROSITE" id="PS00893">
    <property type="entry name" value="NUDIX_BOX"/>
    <property type="match status" value="1"/>
</dbReference>
<proteinExistence type="predicted"/>
<dbReference type="InterPro" id="IPR000086">
    <property type="entry name" value="NUDIX_hydrolase_dom"/>
</dbReference>
<evidence type="ECO:0000256" key="2">
    <source>
        <dbReference type="ARBA" id="ARBA00022801"/>
    </source>
</evidence>
<dbReference type="InterPro" id="IPR020084">
    <property type="entry name" value="NUDIX_hydrolase_CS"/>
</dbReference>
<dbReference type="PROSITE" id="PS51462">
    <property type="entry name" value="NUDIX"/>
    <property type="match status" value="1"/>
</dbReference>
<reference evidence="4" key="1">
    <citation type="journal article" date="2014" name="Front. Microbiol.">
        <title>High frequency of phylogenetically diverse reductive dehalogenase-homologous genes in deep subseafloor sedimentary metagenomes.</title>
        <authorList>
            <person name="Kawai M."/>
            <person name="Futagami T."/>
            <person name="Toyoda A."/>
            <person name="Takaki Y."/>
            <person name="Nishi S."/>
            <person name="Hori S."/>
            <person name="Arai W."/>
            <person name="Tsubouchi T."/>
            <person name="Morono Y."/>
            <person name="Uchiyama I."/>
            <person name="Ito T."/>
            <person name="Fujiyama A."/>
            <person name="Inagaki F."/>
            <person name="Takami H."/>
        </authorList>
    </citation>
    <scope>NUCLEOTIDE SEQUENCE</scope>
    <source>
        <strain evidence="4">Expedition CK06-06</strain>
    </source>
</reference>
<evidence type="ECO:0000259" key="3">
    <source>
        <dbReference type="PROSITE" id="PS51462"/>
    </source>
</evidence>
<name>X1A898_9ZZZZ</name>